<organism evidence="1">
    <name type="scientific">Caudovirales sp. ctFWA4</name>
    <dbReference type="NCBI Taxonomy" id="2827628"/>
    <lineage>
        <taxon>Viruses</taxon>
        <taxon>Duplodnaviria</taxon>
        <taxon>Heunggongvirae</taxon>
        <taxon>Uroviricota</taxon>
        <taxon>Caudoviricetes</taxon>
    </lineage>
</organism>
<reference evidence="1" key="1">
    <citation type="journal article" date="2021" name="Proc. Natl. Acad. Sci. U.S.A.">
        <title>A Catalog of Tens of Thousands of Viruses from Human Metagenomes Reveals Hidden Associations with Chronic Diseases.</title>
        <authorList>
            <person name="Tisza M.J."/>
            <person name="Buck C.B."/>
        </authorList>
    </citation>
    <scope>NUCLEOTIDE SEQUENCE</scope>
    <source>
        <strain evidence="1">CtFWA4</strain>
    </source>
</reference>
<protein>
    <submittedName>
        <fullName evidence="1">Uncharacterized protein</fullName>
    </submittedName>
</protein>
<dbReference type="EMBL" id="BK015858">
    <property type="protein sequence ID" value="DAD69973.1"/>
    <property type="molecule type" value="Genomic_DNA"/>
</dbReference>
<evidence type="ECO:0000313" key="1">
    <source>
        <dbReference type="EMBL" id="DAD69973.1"/>
    </source>
</evidence>
<sequence length="81" mass="9278">MTRKRAVKLLMARGYSRNRANRLMRFKVPGDSNFQAYNAYLRCERICDNIARLSRCFFDFGVSTDALTEALSSMSKLMGGK</sequence>
<accession>A0A8S5LIP8</accession>
<name>A0A8S5LIP8_9CAUD</name>
<proteinExistence type="predicted"/>